<name>A0A0S7BFD7_9CHLR</name>
<dbReference type="RefSeq" id="WP_075072630.1">
    <property type="nucleotide sequence ID" value="NZ_DF967972.1"/>
</dbReference>
<gene>
    <name evidence="2" type="ORF">LARV_01036</name>
</gene>
<feature type="transmembrane region" description="Helical" evidence="1">
    <location>
        <begin position="25"/>
        <end position="49"/>
    </location>
</feature>
<dbReference type="Proteomes" id="UP000055060">
    <property type="component" value="Unassembled WGS sequence"/>
</dbReference>
<keyword evidence="1" id="KW-1133">Transmembrane helix</keyword>
<dbReference type="STRING" id="360412.LARV_01036"/>
<evidence type="ECO:0000313" key="2">
    <source>
        <dbReference type="EMBL" id="GAP13283.1"/>
    </source>
</evidence>
<feature type="transmembrane region" description="Helical" evidence="1">
    <location>
        <begin position="84"/>
        <end position="101"/>
    </location>
</feature>
<dbReference type="EMBL" id="DF967972">
    <property type="protein sequence ID" value="GAP13283.1"/>
    <property type="molecule type" value="Genomic_DNA"/>
</dbReference>
<feature type="transmembrane region" description="Helical" evidence="1">
    <location>
        <begin position="61"/>
        <end position="79"/>
    </location>
</feature>
<feature type="transmembrane region" description="Helical" evidence="1">
    <location>
        <begin position="107"/>
        <end position="123"/>
    </location>
</feature>
<keyword evidence="3" id="KW-1185">Reference proteome</keyword>
<keyword evidence="1" id="KW-0812">Transmembrane</keyword>
<dbReference type="OrthoDB" id="9983020at2"/>
<evidence type="ECO:0000313" key="3">
    <source>
        <dbReference type="Proteomes" id="UP000055060"/>
    </source>
</evidence>
<dbReference type="AlphaFoldDB" id="A0A0S7BFD7"/>
<protein>
    <submittedName>
        <fullName evidence="2">Uncharacterized protein</fullName>
    </submittedName>
</protein>
<sequence>MKPLKANDMPGKANPFMDKSSPLQILILVLMVAGFYGVLSGIIDLISGFTEGFAADLVKDVAFDLFFGPLVLAISLVLIKGKLLGLWLLIGTILLTMAFNFLQGREFNLLMTLIGAAIVWMLFKRQKAGELR</sequence>
<accession>A0A0S7BFD7</accession>
<organism evidence="2">
    <name type="scientific">Longilinea arvoryzae</name>
    <dbReference type="NCBI Taxonomy" id="360412"/>
    <lineage>
        <taxon>Bacteria</taxon>
        <taxon>Bacillati</taxon>
        <taxon>Chloroflexota</taxon>
        <taxon>Anaerolineae</taxon>
        <taxon>Anaerolineales</taxon>
        <taxon>Anaerolineaceae</taxon>
        <taxon>Longilinea</taxon>
    </lineage>
</organism>
<evidence type="ECO:0000256" key="1">
    <source>
        <dbReference type="SAM" id="Phobius"/>
    </source>
</evidence>
<proteinExistence type="predicted"/>
<keyword evidence="1" id="KW-0472">Membrane</keyword>
<reference evidence="2" key="1">
    <citation type="submission" date="2015-07" db="EMBL/GenBank/DDBJ databases">
        <title>Draft Genome Sequences of Anaerolinea thermolimosa IMO-1, Bellilinea caldifistulae GOMI-1, Leptolinea tardivitalis YMTK-2, Levilinea saccharolytica KIBI-1,Longilinea arvoryzae KOME-1, Previously Described as Members of the Anaerolineaceae (Chloroflexi).</title>
        <authorList>
            <person name="Sekiguchi Y."/>
            <person name="Ohashi A."/>
            <person name="Matsuura N."/>
            <person name="Tourlousse M.D."/>
        </authorList>
    </citation>
    <scope>NUCLEOTIDE SEQUENCE [LARGE SCALE GENOMIC DNA]</scope>
    <source>
        <strain evidence="2">KOME-1</strain>
    </source>
</reference>